<organism evidence="1 2">
    <name type="scientific">Ardenticatena maritima</name>
    <dbReference type="NCBI Taxonomy" id="872965"/>
    <lineage>
        <taxon>Bacteria</taxon>
        <taxon>Bacillati</taxon>
        <taxon>Chloroflexota</taxon>
        <taxon>Ardenticatenia</taxon>
        <taxon>Ardenticatenales</taxon>
        <taxon>Ardenticatenaceae</taxon>
        <taxon>Ardenticatena</taxon>
    </lineage>
</organism>
<protein>
    <submittedName>
        <fullName evidence="1">Uncharacterized protein</fullName>
    </submittedName>
</protein>
<evidence type="ECO:0000313" key="2">
    <source>
        <dbReference type="Proteomes" id="UP000037784"/>
    </source>
</evidence>
<keyword evidence="2" id="KW-1185">Reference proteome</keyword>
<dbReference type="Proteomes" id="UP000037784">
    <property type="component" value="Unassembled WGS sequence"/>
</dbReference>
<name>A0A0M9UDS1_9CHLR</name>
<reference evidence="2" key="1">
    <citation type="submission" date="2015-08" db="EMBL/GenBank/DDBJ databases">
        <title>Draft Genome Sequence of a Heterotrophic Facultative Anaerobic Bacterium Ardenticatena maritima Strain 110S.</title>
        <authorList>
            <person name="Kawaichi S."/>
            <person name="Yoshida T."/>
            <person name="Sako Y."/>
            <person name="Nakamura R."/>
        </authorList>
    </citation>
    <scope>NUCLEOTIDE SEQUENCE [LARGE SCALE GENOMIC DNA]</scope>
    <source>
        <strain evidence="2">110S</strain>
    </source>
</reference>
<dbReference type="InParanoid" id="A0A0M9UDS1"/>
<accession>A0A0M9UDS1</accession>
<comment type="caution">
    <text evidence="1">The sequence shown here is derived from an EMBL/GenBank/DDBJ whole genome shotgun (WGS) entry which is preliminary data.</text>
</comment>
<dbReference type="EMBL" id="BBZA01000242">
    <property type="protein sequence ID" value="GAP64324.1"/>
    <property type="molecule type" value="Genomic_DNA"/>
</dbReference>
<dbReference type="AlphaFoldDB" id="A0A0M9UDS1"/>
<evidence type="ECO:0000313" key="1">
    <source>
        <dbReference type="EMBL" id="GAP64324.1"/>
    </source>
</evidence>
<proteinExistence type="predicted"/>
<sequence length="39" mass="4504">MSYLEVELVLLFGARKGVPETVMKWFFAHLEHRLPSSKG</sequence>
<gene>
    <name evidence="1" type="ORF">ARMA_2747</name>
</gene>